<dbReference type="EMBL" id="JADMKU010000021">
    <property type="protein sequence ID" value="MBR9652954.1"/>
    <property type="molecule type" value="Genomic_DNA"/>
</dbReference>
<accession>A0ABS5HVE7</accession>
<proteinExistence type="predicted"/>
<dbReference type="Proteomes" id="UP001195941">
    <property type="component" value="Unassembled WGS sequence"/>
</dbReference>
<dbReference type="InterPro" id="IPR013078">
    <property type="entry name" value="His_Pase_superF_clade-1"/>
</dbReference>
<dbReference type="InterPro" id="IPR001345">
    <property type="entry name" value="PG/BPGM_mutase_AS"/>
</dbReference>
<dbReference type="SMART" id="SM00855">
    <property type="entry name" value="PGAM"/>
    <property type="match status" value="1"/>
</dbReference>
<sequence>MSAVIGPTRPFVLIRHGQTDANRDGVIAGRTEARLTKAGRSAARALADWAWPAPIALFSSPQHRARETAELAFPGHEPILLDGLRERDWGRFEGLQVTDAPPREETPEGGEAWLDMIARVAAALRVAQDRAHGALPVVVAHSGVVRAARRFAGGSLHGPSPANTTPYLFAPGPGGWRETMLHKKDNRWIA</sequence>
<evidence type="ECO:0000313" key="1">
    <source>
        <dbReference type="EMBL" id="MBR9652954.1"/>
    </source>
</evidence>
<evidence type="ECO:0000313" key="2">
    <source>
        <dbReference type="Proteomes" id="UP001195941"/>
    </source>
</evidence>
<name>A0ABS5HVE7_9RHOB</name>
<protein>
    <submittedName>
        <fullName evidence="1">Histidine phosphatase family protein</fullName>
    </submittedName>
</protein>
<reference evidence="1 2" key="1">
    <citation type="journal article" date="2021" name="Arch. Microbiol.">
        <title>Thalassobius aquimarinus sp. nov., isolated from the Sea of Japan seashore.</title>
        <authorList>
            <person name="Kurilenko V.V."/>
            <person name="Romanenko L.A."/>
            <person name="Chernysheva N.Y."/>
            <person name="Velansky P.V."/>
            <person name="Tekutyeva L.A."/>
            <person name="Isaeva M.P."/>
            <person name="Mikhailov V.V."/>
        </authorList>
    </citation>
    <scope>NUCLEOTIDE SEQUENCE [LARGE SCALE GENOMIC DNA]</scope>
    <source>
        <strain evidence="1 2">KMM 8518</strain>
    </source>
</reference>
<dbReference type="Gene3D" id="3.40.50.1240">
    <property type="entry name" value="Phosphoglycerate mutase-like"/>
    <property type="match status" value="1"/>
</dbReference>
<gene>
    <name evidence="1" type="ORF">IT775_17690</name>
</gene>
<dbReference type="PANTHER" id="PTHR48100">
    <property type="entry name" value="BROAD-SPECIFICITY PHOSPHATASE YOR283W-RELATED"/>
    <property type="match status" value="1"/>
</dbReference>
<dbReference type="InterPro" id="IPR029033">
    <property type="entry name" value="His_PPase_superfam"/>
</dbReference>
<dbReference type="PROSITE" id="PS00175">
    <property type="entry name" value="PG_MUTASE"/>
    <property type="match status" value="1"/>
</dbReference>
<dbReference type="SUPFAM" id="SSF53254">
    <property type="entry name" value="Phosphoglycerate mutase-like"/>
    <property type="match status" value="1"/>
</dbReference>
<dbReference type="InterPro" id="IPR050275">
    <property type="entry name" value="PGM_Phosphatase"/>
</dbReference>
<organism evidence="1 2">
    <name type="scientific">Thalassovita aquimarina</name>
    <dbReference type="NCBI Taxonomy" id="2785917"/>
    <lineage>
        <taxon>Bacteria</taxon>
        <taxon>Pseudomonadati</taxon>
        <taxon>Pseudomonadota</taxon>
        <taxon>Alphaproteobacteria</taxon>
        <taxon>Rhodobacterales</taxon>
        <taxon>Roseobacteraceae</taxon>
        <taxon>Thalassovita</taxon>
    </lineage>
</organism>
<comment type="caution">
    <text evidence="1">The sequence shown here is derived from an EMBL/GenBank/DDBJ whole genome shotgun (WGS) entry which is preliminary data.</text>
</comment>
<dbReference type="CDD" id="cd07067">
    <property type="entry name" value="HP_PGM_like"/>
    <property type="match status" value="1"/>
</dbReference>
<keyword evidence="2" id="KW-1185">Reference proteome</keyword>
<dbReference type="Pfam" id="PF00300">
    <property type="entry name" value="His_Phos_1"/>
    <property type="match status" value="1"/>
</dbReference>